<dbReference type="InterPro" id="IPR007218">
    <property type="entry name" value="DNA_pol_delta_4"/>
</dbReference>
<dbReference type="GO" id="GO:0003887">
    <property type="term" value="F:DNA-directed DNA polymerase activity"/>
    <property type="evidence" value="ECO:0007669"/>
    <property type="project" value="TreeGrafter"/>
</dbReference>
<dbReference type="PANTHER" id="PTHR14303:SF0">
    <property type="entry name" value="DNA POLYMERASE DELTA SUBUNIT 4"/>
    <property type="match status" value="1"/>
</dbReference>
<sequence>MAPKRRAATRQASAQQATLSFHGRTNKITKQRLSDDAKSSKKNPDALDSAIKDESQVEVKSALKEPTTAQKGIRQQAIEEAAPDPIEQPADDKTSDVLGGRAKSDNQGAVGGTGAGWIADEDKQARKISDTQIKKYWRTKEEQRIVPRVHQDDLTVYEKVLREWDMSGQYGPCIGIARLKRWKRANVLGLHPPMEVLAVLLKQMDQGDVKSQRAHVDELMSSRFVET</sequence>
<accession>A0A6H0XY65</accession>
<dbReference type="Proteomes" id="UP000503462">
    <property type="component" value="Chromosome 3"/>
</dbReference>
<evidence type="ECO:0000313" key="2">
    <source>
        <dbReference type="EMBL" id="QIW99716.1"/>
    </source>
</evidence>
<dbReference type="GO" id="GO:0043625">
    <property type="term" value="C:delta DNA polymerase complex"/>
    <property type="evidence" value="ECO:0007669"/>
    <property type="project" value="TreeGrafter"/>
</dbReference>
<dbReference type="AlphaFoldDB" id="A0A6H0XY65"/>
<feature type="compositionally biased region" description="Low complexity" evidence="1">
    <location>
        <begin position="9"/>
        <end position="18"/>
    </location>
</feature>
<dbReference type="OrthoDB" id="337486at2759"/>
<dbReference type="GO" id="GO:0000731">
    <property type="term" value="P:DNA synthesis involved in DNA repair"/>
    <property type="evidence" value="ECO:0007669"/>
    <property type="project" value="InterPro"/>
</dbReference>
<protein>
    <recommendedName>
        <fullName evidence="4">DNA polymerase delta subunit 4</fullName>
    </recommendedName>
</protein>
<gene>
    <name evidence="2" type="ORF">AMS68_005234</name>
</gene>
<proteinExistence type="predicted"/>
<evidence type="ECO:0008006" key="4">
    <source>
        <dbReference type="Google" id="ProtNLM"/>
    </source>
</evidence>
<keyword evidence="3" id="KW-1185">Reference proteome</keyword>
<evidence type="ECO:0000256" key="1">
    <source>
        <dbReference type="SAM" id="MobiDB-lite"/>
    </source>
</evidence>
<feature type="region of interest" description="Disordered" evidence="1">
    <location>
        <begin position="1"/>
        <end position="116"/>
    </location>
</feature>
<feature type="compositionally biased region" description="Basic and acidic residues" evidence="1">
    <location>
        <begin position="32"/>
        <end position="63"/>
    </location>
</feature>
<evidence type="ECO:0000313" key="3">
    <source>
        <dbReference type="Proteomes" id="UP000503462"/>
    </source>
</evidence>
<organism evidence="2 3">
    <name type="scientific">Peltaster fructicola</name>
    <dbReference type="NCBI Taxonomy" id="286661"/>
    <lineage>
        <taxon>Eukaryota</taxon>
        <taxon>Fungi</taxon>
        <taxon>Dikarya</taxon>
        <taxon>Ascomycota</taxon>
        <taxon>Pezizomycotina</taxon>
        <taxon>Dothideomycetes</taxon>
        <taxon>Dothideomycetes incertae sedis</taxon>
        <taxon>Peltaster</taxon>
    </lineage>
</organism>
<dbReference type="EMBL" id="CP051141">
    <property type="protein sequence ID" value="QIW99716.1"/>
    <property type="molecule type" value="Genomic_DNA"/>
</dbReference>
<dbReference type="GO" id="GO:0006261">
    <property type="term" value="P:DNA-templated DNA replication"/>
    <property type="evidence" value="ECO:0007669"/>
    <property type="project" value="TreeGrafter"/>
</dbReference>
<dbReference type="PANTHER" id="PTHR14303">
    <property type="entry name" value="DNA POLYMERASE DELTA SUBUNIT 4"/>
    <property type="match status" value="1"/>
</dbReference>
<name>A0A6H0XY65_9PEZI</name>
<dbReference type="Pfam" id="PF04081">
    <property type="entry name" value="DNA_pol_delta_4"/>
    <property type="match status" value="1"/>
</dbReference>
<reference evidence="2 3" key="1">
    <citation type="journal article" date="2016" name="Sci. Rep.">
        <title>Peltaster fructicola genome reveals evolution from an invasive phytopathogen to an ectophytic parasite.</title>
        <authorList>
            <person name="Xu C."/>
            <person name="Chen H."/>
            <person name="Gleason M.L."/>
            <person name="Xu J.R."/>
            <person name="Liu H."/>
            <person name="Zhang R."/>
            <person name="Sun G."/>
        </authorList>
    </citation>
    <scope>NUCLEOTIDE SEQUENCE [LARGE SCALE GENOMIC DNA]</scope>
    <source>
        <strain evidence="2 3">LNHT1506</strain>
    </source>
</reference>